<gene>
    <name evidence="2" type="ORF">DSLASN_42800</name>
</gene>
<protein>
    <submittedName>
        <fullName evidence="2">Acetyltransferase</fullName>
    </submittedName>
</protein>
<dbReference type="Proteomes" id="UP001320148">
    <property type="component" value="Chromosome"/>
</dbReference>
<dbReference type="Pfam" id="PF13302">
    <property type="entry name" value="Acetyltransf_3"/>
    <property type="match status" value="1"/>
</dbReference>
<dbReference type="PROSITE" id="PS51186">
    <property type="entry name" value="GNAT"/>
    <property type="match status" value="1"/>
</dbReference>
<dbReference type="EMBL" id="AP024488">
    <property type="protein sequence ID" value="BCS98648.1"/>
    <property type="molecule type" value="Genomic_DNA"/>
</dbReference>
<sequence>MIIGKKIKIRTILEQDLSTLALLLNDIESAGSFLPNAMVSEVGLKKEFHESGFLSDSFSRFLITDHSDHIVGTIWMFKSIPYFDAFEVGYHIFNQDNRGNGLATEALTLFTSYLFDAKQINRVELRIATENPASEKVARKVGFVHEGTHREAAFTKGKMHDMQTFSVLRREWQPING</sequence>
<keyword evidence="3" id="KW-1185">Reference proteome</keyword>
<dbReference type="Gene3D" id="3.40.630.30">
    <property type="match status" value="1"/>
</dbReference>
<dbReference type="InterPro" id="IPR016181">
    <property type="entry name" value="Acyl_CoA_acyltransferase"/>
</dbReference>
<dbReference type="PANTHER" id="PTHR43441:SF2">
    <property type="entry name" value="FAMILY ACETYLTRANSFERASE, PUTATIVE (AFU_ORTHOLOGUE AFUA_7G00850)-RELATED"/>
    <property type="match status" value="1"/>
</dbReference>
<reference evidence="2 3" key="1">
    <citation type="submission" date="2021-02" db="EMBL/GenBank/DDBJ databases">
        <title>Complete genome of Desulfoluna sp. strain ASN36.</title>
        <authorList>
            <person name="Takahashi A."/>
            <person name="Kojima H."/>
            <person name="Fukui M."/>
        </authorList>
    </citation>
    <scope>NUCLEOTIDE SEQUENCE [LARGE SCALE GENOMIC DNA]</scope>
    <source>
        <strain evidence="2 3">ASN36</strain>
    </source>
</reference>
<proteinExistence type="predicted"/>
<dbReference type="InterPro" id="IPR000182">
    <property type="entry name" value="GNAT_dom"/>
</dbReference>
<dbReference type="InterPro" id="IPR051908">
    <property type="entry name" value="Ribosomal_N-acetyltransferase"/>
</dbReference>
<organism evidence="2 3">
    <name type="scientific">Desulfoluna limicola</name>
    <dbReference type="NCBI Taxonomy" id="2810562"/>
    <lineage>
        <taxon>Bacteria</taxon>
        <taxon>Pseudomonadati</taxon>
        <taxon>Thermodesulfobacteriota</taxon>
        <taxon>Desulfobacteria</taxon>
        <taxon>Desulfobacterales</taxon>
        <taxon>Desulfolunaceae</taxon>
        <taxon>Desulfoluna</taxon>
    </lineage>
</organism>
<dbReference type="SUPFAM" id="SSF55729">
    <property type="entry name" value="Acyl-CoA N-acyltransferases (Nat)"/>
    <property type="match status" value="1"/>
</dbReference>
<evidence type="ECO:0000259" key="1">
    <source>
        <dbReference type="PROSITE" id="PS51186"/>
    </source>
</evidence>
<evidence type="ECO:0000313" key="3">
    <source>
        <dbReference type="Proteomes" id="UP001320148"/>
    </source>
</evidence>
<feature type="domain" description="N-acetyltransferase" evidence="1">
    <location>
        <begin position="7"/>
        <end position="161"/>
    </location>
</feature>
<dbReference type="PANTHER" id="PTHR43441">
    <property type="entry name" value="RIBOSOMAL-PROTEIN-SERINE ACETYLTRANSFERASE"/>
    <property type="match status" value="1"/>
</dbReference>
<name>A0ABM7PMF4_9BACT</name>
<dbReference type="RefSeq" id="WP_236890033.1">
    <property type="nucleotide sequence ID" value="NZ_AP024488.1"/>
</dbReference>
<evidence type="ECO:0000313" key="2">
    <source>
        <dbReference type="EMBL" id="BCS98648.1"/>
    </source>
</evidence>
<accession>A0ABM7PMF4</accession>